<feature type="transmembrane region" description="Helical" evidence="1">
    <location>
        <begin position="93"/>
        <end position="112"/>
    </location>
</feature>
<dbReference type="EMBL" id="MFAQ01000026">
    <property type="protein sequence ID" value="OGD83146.1"/>
    <property type="molecule type" value="Genomic_DNA"/>
</dbReference>
<evidence type="ECO:0000313" key="3">
    <source>
        <dbReference type="EMBL" id="OGD83146.1"/>
    </source>
</evidence>
<evidence type="ECO:0000256" key="1">
    <source>
        <dbReference type="SAM" id="Phobius"/>
    </source>
</evidence>
<dbReference type="Proteomes" id="UP000179237">
    <property type="component" value="Unassembled WGS sequence"/>
</dbReference>
<protein>
    <recommendedName>
        <fullName evidence="2">Helix-turn-helix domain-containing protein</fullName>
    </recommendedName>
</protein>
<accession>A0A1F5FU52</accession>
<comment type="caution">
    <text evidence="3">The sequence shown here is derived from an EMBL/GenBank/DDBJ whole genome shotgun (WGS) entry which is preliminary data.</text>
</comment>
<name>A0A1F5FU52_9BACT</name>
<dbReference type="Pfam" id="PF12728">
    <property type="entry name" value="HTH_17"/>
    <property type="match status" value="1"/>
</dbReference>
<organism evidence="3 4">
    <name type="scientific">Candidatus Collierbacteria bacterium RIFOXYD1_FULL_40_9</name>
    <dbReference type="NCBI Taxonomy" id="1817731"/>
    <lineage>
        <taxon>Bacteria</taxon>
        <taxon>Candidatus Collieribacteriota</taxon>
    </lineage>
</organism>
<sequence>MATHIYNVKQAAKILGLSTNTTYKYLNEGRIRAARGHVRGTFIITHKALETFLGTKLPEDPLKELDPNNTIPGLENAEDAYVEIAPPSLSIQVSRLILALALISLILNQLFFTKIPTLHTINLLITYLLFLILLYQYGGFTKRQ</sequence>
<dbReference type="AlphaFoldDB" id="A0A1F5FU52"/>
<evidence type="ECO:0000259" key="2">
    <source>
        <dbReference type="Pfam" id="PF12728"/>
    </source>
</evidence>
<keyword evidence="1" id="KW-0812">Transmembrane</keyword>
<feature type="domain" description="Helix-turn-helix" evidence="2">
    <location>
        <begin position="6"/>
        <end position="53"/>
    </location>
</feature>
<keyword evidence="1" id="KW-1133">Transmembrane helix</keyword>
<feature type="transmembrane region" description="Helical" evidence="1">
    <location>
        <begin position="118"/>
        <end position="138"/>
    </location>
</feature>
<evidence type="ECO:0000313" key="4">
    <source>
        <dbReference type="Proteomes" id="UP000179237"/>
    </source>
</evidence>
<reference evidence="3 4" key="1">
    <citation type="journal article" date="2016" name="Nat. Commun.">
        <title>Thousands of microbial genomes shed light on interconnected biogeochemical processes in an aquifer system.</title>
        <authorList>
            <person name="Anantharaman K."/>
            <person name="Brown C.T."/>
            <person name="Hug L.A."/>
            <person name="Sharon I."/>
            <person name="Castelle C.J."/>
            <person name="Probst A.J."/>
            <person name="Thomas B.C."/>
            <person name="Singh A."/>
            <person name="Wilkins M.J."/>
            <person name="Karaoz U."/>
            <person name="Brodie E.L."/>
            <person name="Williams K.H."/>
            <person name="Hubbard S.S."/>
            <person name="Banfield J.F."/>
        </authorList>
    </citation>
    <scope>NUCLEOTIDE SEQUENCE [LARGE SCALE GENOMIC DNA]</scope>
</reference>
<gene>
    <name evidence="3" type="ORF">A2572_03815</name>
</gene>
<keyword evidence="1" id="KW-0472">Membrane</keyword>
<dbReference type="InterPro" id="IPR041657">
    <property type="entry name" value="HTH_17"/>
</dbReference>
<proteinExistence type="predicted"/>